<protein>
    <submittedName>
        <fullName evidence="2">Uncharacterized protein</fullName>
    </submittedName>
</protein>
<feature type="coiled-coil region" evidence="1">
    <location>
        <begin position="95"/>
        <end position="129"/>
    </location>
</feature>
<keyword evidence="1" id="KW-0175">Coiled coil</keyword>
<dbReference type="EMBL" id="CP094528">
    <property type="protein sequence ID" value="UOE45135.1"/>
    <property type="molecule type" value="Genomic_DNA"/>
</dbReference>
<name>A0ABY4C134_9MICO</name>
<evidence type="ECO:0000256" key="1">
    <source>
        <dbReference type="SAM" id="Coils"/>
    </source>
</evidence>
<organism evidence="2 3">
    <name type="scientific">Agromyces larvae</name>
    <dbReference type="NCBI Taxonomy" id="2929802"/>
    <lineage>
        <taxon>Bacteria</taxon>
        <taxon>Bacillati</taxon>
        <taxon>Actinomycetota</taxon>
        <taxon>Actinomycetes</taxon>
        <taxon>Micrococcales</taxon>
        <taxon>Microbacteriaceae</taxon>
        <taxon>Agromyces</taxon>
    </lineage>
</organism>
<sequence length="209" mass="22064">MSIGPTAIDTGIATVIAERKLPDDLALVEYSEILSALESLCHMAARVNSAAPSSTILIRARYGSDFQVIVTVAAAIAGTILALCKGVGYLATAAKDNATAHREQAAAELDAASARKMNAEAALLEAQAHVGDLPQQKRIDALRERVTDEQLRRAVVEHLRATEALGSSGRLADAARGASRNPHDVSDVEDLARSVIVLGSYDIRIIVES</sequence>
<evidence type="ECO:0000313" key="3">
    <source>
        <dbReference type="Proteomes" id="UP000832097"/>
    </source>
</evidence>
<accession>A0ABY4C134</accession>
<reference evidence="2 3" key="1">
    <citation type="submission" date="2022-03" db="EMBL/GenBank/DDBJ databases">
        <title>Mucilaginibacter sp. isolated from the gut of Protaetia brevitarsis seulensis larvae.</title>
        <authorList>
            <person name="Won M."/>
            <person name="Kim S.-J."/>
            <person name="Kwon S.-W."/>
        </authorList>
    </citation>
    <scope>NUCLEOTIDE SEQUENCE [LARGE SCALE GENOMIC DNA]</scope>
    <source>
        <strain evidence="2 3">CFWR-12</strain>
    </source>
</reference>
<gene>
    <name evidence="2" type="ORF">MTO99_04970</name>
</gene>
<keyword evidence="3" id="KW-1185">Reference proteome</keyword>
<dbReference type="RefSeq" id="WP_243557508.1">
    <property type="nucleotide sequence ID" value="NZ_CP094528.1"/>
</dbReference>
<proteinExistence type="predicted"/>
<dbReference type="Proteomes" id="UP000832097">
    <property type="component" value="Chromosome"/>
</dbReference>
<evidence type="ECO:0000313" key="2">
    <source>
        <dbReference type="EMBL" id="UOE45135.1"/>
    </source>
</evidence>